<reference evidence="2" key="1">
    <citation type="journal article" date="2012" name="Nat. Biotechnol.">
        <title>Reference genome sequence of the model plant Setaria.</title>
        <authorList>
            <person name="Bennetzen J.L."/>
            <person name="Schmutz J."/>
            <person name="Wang H."/>
            <person name="Percifield R."/>
            <person name="Hawkins J."/>
            <person name="Pontaroli A.C."/>
            <person name="Estep M."/>
            <person name="Feng L."/>
            <person name="Vaughn J.N."/>
            <person name="Grimwood J."/>
            <person name="Jenkins J."/>
            <person name="Barry K."/>
            <person name="Lindquist E."/>
            <person name="Hellsten U."/>
            <person name="Deshpande S."/>
            <person name="Wang X."/>
            <person name="Wu X."/>
            <person name="Mitros T."/>
            <person name="Triplett J."/>
            <person name="Yang X."/>
            <person name="Ye C.Y."/>
            <person name="Mauro-Herrera M."/>
            <person name="Wang L."/>
            <person name="Li P."/>
            <person name="Sharma M."/>
            <person name="Sharma R."/>
            <person name="Ronald P.C."/>
            <person name="Panaud O."/>
            <person name="Kellogg E.A."/>
            <person name="Brutnell T.P."/>
            <person name="Doust A.N."/>
            <person name="Tuskan G.A."/>
            <person name="Rokhsar D."/>
            <person name="Devos K.M."/>
        </authorList>
    </citation>
    <scope>NUCLEOTIDE SEQUENCE [LARGE SCALE GENOMIC DNA]</scope>
    <source>
        <strain evidence="2">Yugu1</strain>
    </source>
</reference>
<sequence>MISKPLENLNRLVIFNGSAIWPYGFSGVCWAKAWTSTLMKSAKNSIVTFTAQPSRLASNSPGRPGFVRGPRAKPSPRPVELKSSLNLLHPLAYLSCPLVTNVIEKL</sequence>
<gene>
    <name evidence="2" type="ORF">SETIT_6G152200v2</name>
</gene>
<reference evidence="2" key="2">
    <citation type="submission" date="2015-07" db="EMBL/GenBank/DDBJ databases">
        <authorList>
            <person name="Noorani M."/>
        </authorList>
    </citation>
    <scope>NUCLEOTIDE SEQUENCE</scope>
    <source>
        <strain evidence="2">Yugu1</strain>
    </source>
</reference>
<dbReference type="AlphaFoldDB" id="A0A368RLU7"/>
<accession>A0A368RLU7</accession>
<proteinExistence type="predicted"/>
<evidence type="ECO:0000256" key="1">
    <source>
        <dbReference type="SAM" id="MobiDB-lite"/>
    </source>
</evidence>
<organism evidence="2">
    <name type="scientific">Setaria italica</name>
    <name type="common">Foxtail millet</name>
    <name type="synonym">Panicum italicum</name>
    <dbReference type="NCBI Taxonomy" id="4555"/>
    <lineage>
        <taxon>Eukaryota</taxon>
        <taxon>Viridiplantae</taxon>
        <taxon>Streptophyta</taxon>
        <taxon>Embryophyta</taxon>
        <taxon>Tracheophyta</taxon>
        <taxon>Spermatophyta</taxon>
        <taxon>Magnoliopsida</taxon>
        <taxon>Liliopsida</taxon>
        <taxon>Poales</taxon>
        <taxon>Poaceae</taxon>
        <taxon>PACMAD clade</taxon>
        <taxon>Panicoideae</taxon>
        <taxon>Panicodae</taxon>
        <taxon>Paniceae</taxon>
        <taxon>Cenchrinae</taxon>
        <taxon>Setaria</taxon>
    </lineage>
</organism>
<name>A0A368RLU7_SETIT</name>
<dbReference type="EMBL" id="CM003533">
    <property type="protein sequence ID" value="RCV31131.1"/>
    <property type="molecule type" value="Genomic_DNA"/>
</dbReference>
<evidence type="ECO:0000313" key="2">
    <source>
        <dbReference type="EMBL" id="RCV31131.1"/>
    </source>
</evidence>
<protein>
    <submittedName>
        <fullName evidence="2">Uncharacterized protein</fullName>
    </submittedName>
</protein>
<feature type="region of interest" description="Disordered" evidence="1">
    <location>
        <begin position="55"/>
        <end position="77"/>
    </location>
</feature>